<accession>A0A645E109</accession>
<protein>
    <recommendedName>
        <fullName evidence="1">YdbS-like PH domain-containing protein</fullName>
    </recommendedName>
</protein>
<organism evidence="2">
    <name type="scientific">bioreactor metagenome</name>
    <dbReference type="NCBI Taxonomy" id="1076179"/>
    <lineage>
        <taxon>unclassified sequences</taxon>
        <taxon>metagenomes</taxon>
        <taxon>ecological metagenomes</taxon>
    </lineage>
</organism>
<evidence type="ECO:0000313" key="2">
    <source>
        <dbReference type="EMBL" id="MPM95229.1"/>
    </source>
</evidence>
<name>A0A645E109_9ZZZZ</name>
<feature type="domain" description="YdbS-like PH" evidence="1">
    <location>
        <begin position="15"/>
        <end position="90"/>
    </location>
</feature>
<gene>
    <name evidence="2" type="ORF">SDC9_142383</name>
</gene>
<comment type="caution">
    <text evidence="2">The sequence shown here is derived from an EMBL/GenBank/DDBJ whole genome shotgun (WGS) entry which is preliminary data.</text>
</comment>
<evidence type="ECO:0000259" key="1">
    <source>
        <dbReference type="Pfam" id="PF03703"/>
    </source>
</evidence>
<dbReference type="InterPro" id="IPR005182">
    <property type="entry name" value="YdbS-like_PH"/>
</dbReference>
<dbReference type="EMBL" id="VSSQ01041749">
    <property type="protein sequence ID" value="MPM95229.1"/>
    <property type="molecule type" value="Genomic_DNA"/>
</dbReference>
<reference evidence="2" key="1">
    <citation type="submission" date="2019-08" db="EMBL/GenBank/DDBJ databases">
        <authorList>
            <person name="Kucharzyk K."/>
            <person name="Murdoch R.W."/>
            <person name="Higgins S."/>
            <person name="Loffler F."/>
        </authorList>
    </citation>
    <scope>NUCLEOTIDE SEQUENCE</scope>
</reference>
<proteinExistence type="predicted"/>
<dbReference type="AlphaFoldDB" id="A0A645E109"/>
<dbReference type="Pfam" id="PF03703">
    <property type="entry name" value="bPH_2"/>
    <property type="match status" value="1"/>
</dbReference>
<sequence length="94" mass="10548">MIAIRILHIVLLRKNQFYIITTRGISSEGGVLNRFNQTLRLNEIRSVSYTQTLIQQILGCGNIVISSSATYRAGLVLSNVDHVKEIYAAIENSR</sequence>